<dbReference type="Pfam" id="PF13508">
    <property type="entry name" value="Acetyltransf_7"/>
    <property type="match status" value="1"/>
</dbReference>
<dbReference type="SUPFAM" id="SSF55729">
    <property type="entry name" value="Acyl-CoA N-acyltransferases (Nat)"/>
    <property type="match status" value="1"/>
</dbReference>
<evidence type="ECO:0000259" key="3">
    <source>
        <dbReference type="PROSITE" id="PS51186"/>
    </source>
</evidence>
<proteinExistence type="predicted"/>
<keyword evidence="5" id="KW-1185">Reference proteome</keyword>
<dbReference type="AlphaFoldDB" id="A0A4R2KE19"/>
<comment type="caution">
    <text evidence="4">The sequence shown here is derived from an EMBL/GenBank/DDBJ whole genome shotgun (WGS) entry which is preliminary data.</text>
</comment>
<keyword evidence="1" id="KW-0808">Transferase</keyword>
<feature type="domain" description="HTH marR-type" evidence="2">
    <location>
        <begin position="1"/>
        <end position="138"/>
    </location>
</feature>
<sequence length="311" mass="34882">MIPAAHVSAVRKFNRCYTKILGMLAEGLVDTPYSLTEARVLFELNQRDDLEVTALRRDLDLDAGYLSRLLARFETDGLIVRDRAKTDARRQVISLTEAGRTAAKMLDDRASEQVQNLLAQLSEDDQRQLVDAMDVIRERLDRTPKDSTVVLRPPRPGDFGWVIERNGAIYAQEYGWGVEYEALVARIVADYAADNDPTREAAWIAEVNGERVGCVFCVRKDDATAKLRLLLVEPSARGLGVGGRLVDECVRFATSIGYRTIELWTNSVLSAARRIYTSRGFTVVKSEPHHGFEPDLVAETWALDLGRQRAK</sequence>
<evidence type="ECO:0000313" key="5">
    <source>
        <dbReference type="Proteomes" id="UP000295680"/>
    </source>
</evidence>
<dbReference type="PROSITE" id="PS51186">
    <property type="entry name" value="GNAT"/>
    <property type="match status" value="1"/>
</dbReference>
<dbReference type="PROSITE" id="PS50995">
    <property type="entry name" value="HTH_MARR_2"/>
    <property type="match status" value="1"/>
</dbReference>
<dbReference type="SMART" id="SM00347">
    <property type="entry name" value="HTH_MARR"/>
    <property type="match status" value="1"/>
</dbReference>
<dbReference type="Pfam" id="PF01047">
    <property type="entry name" value="MarR"/>
    <property type="match status" value="1"/>
</dbReference>
<feature type="domain" description="N-acetyltransferase" evidence="3">
    <location>
        <begin position="149"/>
        <end position="306"/>
    </location>
</feature>
<gene>
    <name evidence="4" type="ORF">EV192_101547</name>
</gene>
<dbReference type="InterPro" id="IPR000835">
    <property type="entry name" value="HTH_MarR-typ"/>
</dbReference>
<dbReference type="InterPro" id="IPR000182">
    <property type="entry name" value="GNAT_dom"/>
</dbReference>
<dbReference type="InterPro" id="IPR036390">
    <property type="entry name" value="WH_DNA-bd_sf"/>
</dbReference>
<dbReference type="Gene3D" id="1.10.10.10">
    <property type="entry name" value="Winged helix-like DNA-binding domain superfamily/Winged helix DNA-binding domain"/>
    <property type="match status" value="1"/>
</dbReference>
<dbReference type="Proteomes" id="UP000295680">
    <property type="component" value="Unassembled WGS sequence"/>
</dbReference>
<dbReference type="CDD" id="cd04301">
    <property type="entry name" value="NAT_SF"/>
    <property type="match status" value="1"/>
</dbReference>
<evidence type="ECO:0000256" key="1">
    <source>
        <dbReference type="ARBA" id="ARBA00022679"/>
    </source>
</evidence>
<accession>A0A4R2KE19</accession>
<dbReference type="PANTHER" id="PTHR13947">
    <property type="entry name" value="GNAT FAMILY N-ACETYLTRANSFERASE"/>
    <property type="match status" value="1"/>
</dbReference>
<dbReference type="PANTHER" id="PTHR13947:SF37">
    <property type="entry name" value="LD18367P"/>
    <property type="match status" value="1"/>
</dbReference>
<dbReference type="GO" id="GO:0003677">
    <property type="term" value="F:DNA binding"/>
    <property type="evidence" value="ECO:0007669"/>
    <property type="project" value="UniProtKB-KW"/>
</dbReference>
<dbReference type="SUPFAM" id="SSF46785">
    <property type="entry name" value="Winged helix' DNA-binding domain"/>
    <property type="match status" value="1"/>
</dbReference>
<name>A0A4R2KE19_9PSEU</name>
<protein>
    <submittedName>
        <fullName evidence="4">DNA-binding MarR family transcriptional regulator</fullName>
    </submittedName>
</protein>
<dbReference type="OrthoDB" id="273614at2"/>
<organism evidence="4 5">
    <name type="scientific">Actinocrispum wychmicini</name>
    <dbReference type="NCBI Taxonomy" id="1213861"/>
    <lineage>
        <taxon>Bacteria</taxon>
        <taxon>Bacillati</taxon>
        <taxon>Actinomycetota</taxon>
        <taxon>Actinomycetes</taxon>
        <taxon>Pseudonocardiales</taxon>
        <taxon>Pseudonocardiaceae</taxon>
        <taxon>Actinocrispum</taxon>
    </lineage>
</organism>
<dbReference type="EMBL" id="SLWS01000001">
    <property type="protein sequence ID" value="TCO64765.1"/>
    <property type="molecule type" value="Genomic_DNA"/>
</dbReference>
<dbReference type="InterPro" id="IPR050769">
    <property type="entry name" value="NAT_camello-type"/>
</dbReference>
<keyword evidence="4" id="KW-0238">DNA-binding</keyword>
<evidence type="ECO:0000259" key="2">
    <source>
        <dbReference type="PROSITE" id="PS50995"/>
    </source>
</evidence>
<dbReference type="GO" id="GO:0008080">
    <property type="term" value="F:N-acetyltransferase activity"/>
    <property type="evidence" value="ECO:0007669"/>
    <property type="project" value="InterPro"/>
</dbReference>
<reference evidence="4 5" key="1">
    <citation type="submission" date="2019-03" db="EMBL/GenBank/DDBJ databases">
        <title>Genomic Encyclopedia of Type Strains, Phase IV (KMG-IV): sequencing the most valuable type-strain genomes for metagenomic binning, comparative biology and taxonomic classification.</title>
        <authorList>
            <person name="Goeker M."/>
        </authorList>
    </citation>
    <scope>NUCLEOTIDE SEQUENCE [LARGE SCALE GENOMIC DNA]</scope>
    <source>
        <strain evidence="4 5">DSM 45934</strain>
    </source>
</reference>
<dbReference type="RefSeq" id="WP_132110713.1">
    <property type="nucleotide sequence ID" value="NZ_SLWS01000001.1"/>
</dbReference>
<dbReference type="InterPro" id="IPR016181">
    <property type="entry name" value="Acyl_CoA_acyltransferase"/>
</dbReference>
<evidence type="ECO:0000313" key="4">
    <source>
        <dbReference type="EMBL" id="TCO64765.1"/>
    </source>
</evidence>
<dbReference type="Gene3D" id="3.40.630.30">
    <property type="match status" value="1"/>
</dbReference>
<dbReference type="InterPro" id="IPR036388">
    <property type="entry name" value="WH-like_DNA-bd_sf"/>
</dbReference>
<dbReference type="GO" id="GO:0003700">
    <property type="term" value="F:DNA-binding transcription factor activity"/>
    <property type="evidence" value="ECO:0007669"/>
    <property type="project" value="InterPro"/>
</dbReference>